<dbReference type="InterPro" id="IPR012910">
    <property type="entry name" value="Plug_dom"/>
</dbReference>
<dbReference type="SUPFAM" id="SSF56935">
    <property type="entry name" value="Porins"/>
    <property type="match status" value="1"/>
</dbReference>
<evidence type="ECO:0000256" key="2">
    <source>
        <dbReference type="ARBA" id="ARBA00022448"/>
    </source>
</evidence>
<evidence type="ECO:0000256" key="7">
    <source>
        <dbReference type="ARBA" id="ARBA00023136"/>
    </source>
</evidence>
<keyword evidence="7 10" id="KW-0472">Membrane</keyword>
<evidence type="ECO:0000313" key="15">
    <source>
        <dbReference type="Proteomes" id="UP000255024"/>
    </source>
</evidence>
<sequence length="944" mass="103922">MLFIVMVITSTSAFSQNKVKGTVIDGELNMSLPGATVLVKGTQNGVSTDANGAFTLNVTSDKGEVVISFIGYQSKTVAFTVDANKVANLGNIVVNPDENMLDDIVIMGVADVAKDRKTPVAVSTIKAAVIQEKLGSQEFPEILNTTPSVYTTKGSGGFGDSKINIRGFDQKNIAVMVNGMPINDMENSSVYWSNWAGLSDVTSAMQVQRGLGSSKLAISSIGGTINILTRTADARQGGSLSAGIGNDNFFKGTASYNTGVLDNGLSASVLLSHSFGDGYVRGTDFEASNYFVGLGYQSKDAKHNVQFTFTGAPQTHSQRYNYTTLQEYIDHGEGSDPDIRYNKDWGYLNGNVYNGRENYYHKPVMSLNYDWLINETTKLSAVVYGSWGRGAGSGLNGKIVGPKDPKTGKNVNLNAHDALDANGQLRMDDIVAYNQGNSNAFGGPNKGDGINVYNKGITKINSINSHNWYGTVINLNKKLSESFTLDFGVDARTYKGYHFQNVADFLGSTGYKETLNLNYDKDGYIVTNSHGSKVSYNPWADKNDSGVVGYNNDGNARWYGAFTQLEYSKDNFTAFIQGAISNQDFQRVDNFVQDGRTVDNSGRPLPEWKQKAKTSWESILGGNVKGGVNYNIDENHNVFGNIGYYSKQPFFNGVYINNTNRLNPDLMNEKIFGVELGYGYRSAIFNANVNVYRTSWDDRIERKTVYLEYKDENGKDVSQSANVQLNGLAQLHQGVEVDFNVRPLDKLTISGAFSFGDWNYTKNVKNATILDRDTNEAVIDPSTGQPFVKDLYLKDSKVGDSAQLLASLGADYEVVEGLKFDATFRYVDKLYSKIDIMSMAEENNKGALRLPSFNLFDLGMTFTMKVGKEKQNSVVVRANVNNVFDKIYIAESNSAKHAKEKGDFATVEDYNAYRANSIWKGIDTSNQVWFGTGRTWNVTLRYNF</sequence>
<dbReference type="EMBL" id="UGQL01000002">
    <property type="protein sequence ID" value="STZ69436.1"/>
    <property type="molecule type" value="Genomic_DNA"/>
</dbReference>
<feature type="domain" description="TonB-dependent receptor-like beta-barrel" evidence="12">
    <location>
        <begin position="376"/>
        <end position="883"/>
    </location>
</feature>
<dbReference type="InterPro" id="IPR039426">
    <property type="entry name" value="TonB-dep_rcpt-like"/>
</dbReference>
<dbReference type="GO" id="GO:0009279">
    <property type="term" value="C:cell outer membrane"/>
    <property type="evidence" value="ECO:0007669"/>
    <property type="project" value="UniProtKB-SubCell"/>
</dbReference>
<evidence type="ECO:0000256" key="1">
    <source>
        <dbReference type="ARBA" id="ARBA00004571"/>
    </source>
</evidence>
<dbReference type="Pfam" id="PF13715">
    <property type="entry name" value="CarbopepD_reg_2"/>
    <property type="match status" value="1"/>
</dbReference>
<dbReference type="InterPro" id="IPR008969">
    <property type="entry name" value="CarboxyPept-like_regulatory"/>
</dbReference>
<feature type="domain" description="TonB-dependent receptor plug" evidence="13">
    <location>
        <begin position="115"/>
        <end position="224"/>
    </location>
</feature>
<comment type="subcellular location">
    <subcellularLocation>
        <location evidence="1 10">Cell outer membrane</location>
        <topology evidence="1 10">Multi-pass membrane protein</topology>
    </subcellularLocation>
</comment>
<evidence type="ECO:0000259" key="12">
    <source>
        <dbReference type="Pfam" id="PF00593"/>
    </source>
</evidence>
<dbReference type="PANTHER" id="PTHR30069:SF29">
    <property type="entry name" value="HEMOGLOBIN AND HEMOGLOBIN-HAPTOGLOBIN-BINDING PROTEIN 1-RELATED"/>
    <property type="match status" value="1"/>
</dbReference>
<dbReference type="Gene3D" id="2.40.170.20">
    <property type="entry name" value="TonB-dependent receptor, beta-barrel domain"/>
    <property type="match status" value="1"/>
</dbReference>
<name>A0A378U2S9_MYROD</name>
<dbReference type="InterPro" id="IPR010917">
    <property type="entry name" value="TonB_rcpt_CS"/>
</dbReference>
<keyword evidence="15" id="KW-1185">Reference proteome</keyword>
<dbReference type="InterPro" id="IPR037066">
    <property type="entry name" value="Plug_dom_sf"/>
</dbReference>
<dbReference type="SUPFAM" id="SSF49464">
    <property type="entry name" value="Carboxypeptidase regulatory domain-like"/>
    <property type="match status" value="1"/>
</dbReference>
<keyword evidence="6 11" id="KW-0798">TonB box</keyword>
<dbReference type="InterPro" id="IPR036942">
    <property type="entry name" value="Beta-barrel_TonB_sf"/>
</dbReference>
<dbReference type="AlphaFoldDB" id="A0A378U2S9"/>
<evidence type="ECO:0000256" key="6">
    <source>
        <dbReference type="ARBA" id="ARBA00023077"/>
    </source>
</evidence>
<evidence type="ECO:0000256" key="9">
    <source>
        <dbReference type="ARBA" id="ARBA00023237"/>
    </source>
</evidence>
<dbReference type="Proteomes" id="UP000255024">
    <property type="component" value="Unassembled WGS sequence"/>
</dbReference>
<dbReference type="Pfam" id="PF07715">
    <property type="entry name" value="Plug"/>
    <property type="match status" value="1"/>
</dbReference>
<evidence type="ECO:0000256" key="4">
    <source>
        <dbReference type="ARBA" id="ARBA00022692"/>
    </source>
</evidence>
<keyword evidence="8 14" id="KW-0675">Receptor</keyword>
<dbReference type="Gene3D" id="2.60.40.1120">
    <property type="entry name" value="Carboxypeptidase-like, regulatory domain"/>
    <property type="match status" value="1"/>
</dbReference>
<evidence type="ECO:0000256" key="5">
    <source>
        <dbReference type="ARBA" id="ARBA00022729"/>
    </source>
</evidence>
<reference evidence="14 15" key="1">
    <citation type="submission" date="2018-06" db="EMBL/GenBank/DDBJ databases">
        <authorList>
            <consortium name="Pathogen Informatics"/>
            <person name="Doyle S."/>
        </authorList>
    </citation>
    <scope>NUCLEOTIDE SEQUENCE [LARGE SCALE GENOMIC DNA]</scope>
    <source>
        <strain evidence="14 15">NCTC11179</strain>
    </source>
</reference>
<keyword evidence="2 10" id="KW-0813">Transport</keyword>
<dbReference type="Gene3D" id="2.170.130.10">
    <property type="entry name" value="TonB-dependent receptor, plug domain"/>
    <property type="match status" value="1"/>
</dbReference>
<keyword evidence="9 10" id="KW-0998">Cell outer membrane</keyword>
<protein>
    <submittedName>
        <fullName evidence="14">Outer membrane cobalamin receptor protein</fullName>
    </submittedName>
</protein>
<evidence type="ECO:0000256" key="10">
    <source>
        <dbReference type="PROSITE-ProRule" id="PRU01360"/>
    </source>
</evidence>
<evidence type="ECO:0000259" key="13">
    <source>
        <dbReference type="Pfam" id="PF07715"/>
    </source>
</evidence>
<dbReference type="GO" id="GO:0015344">
    <property type="term" value="F:siderophore uptake transmembrane transporter activity"/>
    <property type="evidence" value="ECO:0007669"/>
    <property type="project" value="TreeGrafter"/>
</dbReference>
<dbReference type="PROSITE" id="PS01156">
    <property type="entry name" value="TONB_DEPENDENT_REC_2"/>
    <property type="match status" value="1"/>
</dbReference>
<dbReference type="GO" id="GO:0044718">
    <property type="term" value="P:siderophore transmembrane transport"/>
    <property type="evidence" value="ECO:0007669"/>
    <property type="project" value="TreeGrafter"/>
</dbReference>
<dbReference type="Pfam" id="PF00593">
    <property type="entry name" value="TonB_dep_Rec_b-barrel"/>
    <property type="match status" value="1"/>
</dbReference>
<dbReference type="InterPro" id="IPR000531">
    <property type="entry name" value="Beta-barrel_TonB"/>
</dbReference>
<dbReference type="PANTHER" id="PTHR30069">
    <property type="entry name" value="TONB-DEPENDENT OUTER MEMBRANE RECEPTOR"/>
    <property type="match status" value="1"/>
</dbReference>
<gene>
    <name evidence="14" type="ORF">NCTC11179_02942</name>
</gene>
<proteinExistence type="inferred from homology"/>
<evidence type="ECO:0000313" key="14">
    <source>
        <dbReference type="EMBL" id="STZ69436.1"/>
    </source>
</evidence>
<accession>A0A378U2S9</accession>
<evidence type="ECO:0000256" key="8">
    <source>
        <dbReference type="ARBA" id="ARBA00023170"/>
    </source>
</evidence>
<keyword evidence="4 10" id="KW-0812">Transmembrane</keyword>
<dbReference type="PROSITE" id="PS52016">
    <property type="entry name" value="TONB_DEPENDENT_REC_3"/>
    <property type="match status" value="1"/>
</dbReference>
<evidence type="ECO:0000256" key="3">
    <source>
        <dbReference type="ARBA" id="ARBA00022452"/>
    </source>
</evidence>
<keyword evidence="3 10" id="KW-1134">Transmembrane beta strand</keyword>
<comment type="similarity">
    <text evidence="10 11">Belongs to the TonB-dependent receptor family.</text>
</comment>
<organism evidence="14 15">
    <name type="scientific">Myroides odoratus</name>
    <name type="common">Flavobacterium odoratum</name>
    <dbReference type="NCBI Taxonomy" id="256"/>
    <lineage>
        <taxon>Bacteria</taxon>
        <taxon>Pseudomonadati</taxon>
        <taxon>Bacteroidota</taxon>
        <taxon>Flavobacteriia</taxon>
        <taxon>Flavobacteriales</taxon>
        <taxon>Flavobacteriaceae</taxon>
        <taxon>Myroides</taxon>
    </lineage>
</organism>
<evidence type="ECO:0000256" key="11">
    <source>
        <dbReference type="RuleBase" id="RU003357"/>
    </source>
</evidence>
<keyword evidence="5" id="KW-0732">Signal</keyword>